<reference evidence="1" key="1">
    <citation type="submission" date="2022-07" db="EMBL/GenBank/DDBJ databases">
        <title>Genome Sequence of Leucocoprinus birnbaumii.</title>
        <authorList>
            <person name="Buettner E."/>
        </authorList>
    </citation>
    <scope>NUCLEOTIDE SEQUENCE</scope>
    <source>
        <strain evidence="1">VT141</strain>
    </source>
</reference>
<name>A0AAD5VZW6_9AGAR</name>
<keyword evidence="2" id="KW-1185">Reference proteome</keyword>
<accession>A0AAD5VZW6</accession>
<sequence>MLELAGGREASNQGRLVKVSMNYGRKLVIGKVMMMMAAETLALEVHGVSDPYLAFAKIGYQRHRPSFGCLRVLPAADVNGDQVITIVHESSSATVIALDPEAFERVYRKLAMSLSSDQLYSS</sequence>
<proteinExistence type="predicted"/>
<evidence type="ECO:0000313" key="1">
    <source>
        <dbReference type="EMBL" id="KAJ3573023.1"/>
    </source>
</evidence>
<comment type="caution">
    <text evidence="1">The sequence shown here is derived from an EMBL/GenBank/DDBJ whole genome shotgun (WGS) entry which is preliminary data.</text>
</comment>
<dbReference type="Proteomes" id="UP001213000">
    <property type="component" value="Unassembled WGS sequence"/>
</dbReference>
<evidence type="ECO:0000313" key="2">
    <source>
        <dbReference type="Proteomes" id="UP001213000"/>
    </source>
</evidence>
<dbReference type="EMBL" id="JANIEX010000118">
    <property type="protein sequence ID" value="KAJ3573023.1"/>
    <property type="molecule type" value="Genomic_DNA"/>
</dbReference>
<protein>
    <submittedName>
        <fullName evidence="1">Uncharacterized protein</fullName>
    </submittedName>
</protein>
<dbReference type="AlphaFoldDB" id="A0AAD5VZW6"/>
<gene>
    <name evidence="1" type="ORF">NP233_g2704</name>
</gene>
<organism evidence="1 2">
    <name type="scientific">Leucocoprinus birnbaumii</name>
    <dbReference type="NCBI Taxonomy" id="56174"/>
    <lineage>
        <taxon>Eukaryota</taxon>
        <taxon>Fungi</taxon>
        <taxon>Dikarya</taxon>
        <taxon>Basidiomycota</taxon>
        <taxon>Agaricomycotina</taxon>
        <taxon>Agaricomycetes</taxon>
        <taxon>Agaricomycetidae</taxon>
        <taxon>Agaricales</taxon>
        <taxon>Agaricineae</taxon>
        <taxon>Agaricaceae</taxon>
        <taxon>Leucocoprinus</taxon>
    </lineage>
</organism>